<evidence type="ECO:0000259" key="2">
    <source>
        <dbReference type="PROSITE" id="PS50004"/>
    </source>
</evidence>
<accession>C3YS06</accession>
<gene>
    <name evidence="3" type="ORF">BRAFLDRAFT_75821</name>
</gene>
<dbReference type="SMART" id="SM00239">
    <property type="entry name" value="C2"/>
    <property type="match status" value="1"/>
</dbReference>
<dbReference type="SUPFAM" id="SSF49562">
    <property type="entry name" value="C2 domain (Calcium/lipid-binding domain, CaLB)"/>
    <property type="match status" value="1"/>
</dbReference>
<evidence type="ECO:0000256" key="1">
    <source>
        <dbReference type="SAM" id="MobiDB-lite"/>
    </source>
</evidence>
<feature type="region of interest" description="Disordered" evidence="1">
    <location>
        <begin position="157"/>
        <end position="234"/>
    </location>
</feature>
<dbReference type="InterPro" id="IPR035892">
    <property type="entry name" value="C2_domain_sf"/>
</dbReference>
<proteinExistence type="predicted"/>
<dbReference type="Gene3D" id="2.60.40.150">
    <property type="entry name" value="C2 domain"/>
    <property type="match status" value="1"/>
</dbReference>
<dbReference type="EMBL" id="GG666548">
    <property type="protein sequence ID" value="EEN56911.1"/>
    <property type="molecule type" value="Genomic_DNA"/>
</dbReference>
<reference evidence="3" key="1">
    <citation type="journal article" date="2008" name="Nature">
        <title>The amphioxus genome and the evolution of the chordate karyotype.</title>
        <authorList>
            <consortium name="US DOE Joint Genome Institute (JGI-PGF)"/>
            <person name="Putnam N.H."/>
            <person name="Butts T."/>
            <person name="Ferrier D.E.K."/>
            <person name="Furlong R.F."/>
            <person name="Hellsten U."/>
            <person name="Kawashima T."/>
            <person name="Robinson-Rechavi M."/>
            <person name="Shoguchi E."/>
            <person name="Terry A."/>
            <person name="Yu J.-K."/>
            <person name="Benito-Gutierrez E.L."/>
            <person name="Dubchak I."/>
            <person name="Garcia-Fernandez J."/>
            <person name="Gibson-Brown J.J."/>
            <person name="Grigoriev I.V."/>
            <person name="Horton A.C."/>
            <person name="de Jong P.J."/>
            <person name="Jurka J."/>
            <person name="Kapitonov V.V."/>
            <person name="Kohara Y."/>
            <person name="Kuroki Y."/>
            <person name="Lindquist E."/>
            <person name="Lucas S."/>
            <person name="Osoegawa K."/>
            <person name="Pennacchio L.A."/>
            <person name="Salamov A.A."/>
            <person name="Satou Y."/>
            <person name="Sauka-Spengler T."/>
            <person name="Schmutz J."/>
            <person name="Shin-I T."/>
            <person name="Toyoda A."/>
            <person name="Bronner-Fraser M."/>
            <person name="Fujiyama A."/>
            <person name="Holland L.Z."/>
            <person name="Holland P.W.H."/>
            <person name="Satoh N."/>
            <person name="Rokhsar D.S."/>
        </authorList>
    </citation>
    <scope>NUCLEOTIDE SEQUENCE [LARGE SCALE GENOMIC DNA]</scope>
    <source>
        <strain evidence="3">S238N-H82</strain>
        <tissue evidence="3">Testes</tissue>
    </source>
</reference>
<dbReference type="AlphaFoldDB" id="C3YS06"/>
<organism>
    <name type="scientific">Branchiostoma floridae</name>
    <name type="common">Florida lancelet</name>
    <name type="synonym">Amphioxus</name>
    <dbReference type="NCBI Taxonomy" id="7739"/>
    <lineage>
        <taxon>Eukaryota</taxon>
        <taxon>Metazoa</taxon>
        <taxon>Chordata</taxon>
        <taxon>Cephalochordata</taxon>
        <taxon>Leptocardii</taxon>
        <taxon>Amphioxiformes</taxon>
        <taxon>Branchiostomatidae</taxon>
        <taxon>Branchiostoma</taxon>
    </lineage>
</organism>
<dbReference type="PROSITE" id="PS50004">
    <property type="entry name" value="C2"/>
    <property type="match status" value="1"/>
</dbReference>
<dbReference type="InterPro" id="IPR000008">
    <property type="entry name" value="C2_dom"/>
</dbReference>
<dbReference type="InParanoid" id="C3YS06"/>
<name>C3YS06_BRAFL</name>
<feature type="region of interest" description="Disordered" evidence="1">
    <location>
        <begin position="1"/>
        <end position="25"/>
    </location>
</feature>
<dbReference type="Pfam" id="PF00168">
    <property type="entry name" value="C2"/>
    <property type="match status" value="1"/>
</dbReference>
<sequence length="234" mass="25242">MSSQNVPGDSVFDEVDPGPVSTSPGTVELIARHDYNKGALEVTVVRARLKEDAVWNQDDMKHQTTIGRRTIDPYVKVALGGTTLTTKVASKTYTPMFNDTFQFDSENITYDSVLHVADPKKSLCALPMGKLLFMSVSPVHCTVYGLSLCEIASVPARPGRPERASSLVPHVPTASSASTPVPTRLQVDASDGVPFPPVPTRPQTDDSDGVRPSLKHGTPPRPSLPVRSGRGRRN</sequence>
<feature type="domain" description="C2" evidence="2">
    <location>
        <begin position="23"/>
        <end position="150"/>
    </location>
</feature>
<dbReference type="CDD" id="cd00030">
    <property type="entry name" value="C2"/>
    <property type="match status" value="1"/>
</dbReference>
<protein>
    <recommendedName>
        <fullName evidence="2">C2 domain-containing protein</fullName>
    </recommendedName>
</protein>
<evidence type="ECO:0000313" key="3">
    <source>
        <dbReference type="EMBL" id="EEN56911.1"/>
    </source>
</evidence>